<protein>
    <recommendedName>
        <fullName evidence="4">HTH gntR-type domain-containing protein</fullName>
    </recommendedName>
</protein>
<dbReference type="InterPro" id="IPR000524">
    <property type="entry name" value="Tscrpt_reg_HTH_GntR"/>
</dbReference>
<evidence type="ECO:0000256" key="3">
    <source>
        <dbReference type="ARBA" id="ARBA00023163"/>
    </source>
</evidence>
<dbReference type="CDD" id="cd07377">
    <property type="entry name" value="WHTH_GntR"/>
    <property type="match status" value="1"/>
</dbReference>
<dbReference type="InterPro" id="IPR008920">
    <property type="entry name" value="TF_FadR/GntR_C"/>
</dbReference>
<evidence type="ECO:0000313" key="6">
    <source>
        <dbReference type="Proteomes" id="UP000034166"/>
    </source>
</evidence>
<dbReference type="GO" id="GO:0003700">
    <property type="term" value="F:DNA-binding transcription factor activity"/>
    <property type="evidence" value="ECO:0007669"/>
    <property type="project" value="InterPro"/>
</dbReference>
<name>A0A0M2SWD8_9BACI</name>
<dbReference type="OrthoDB" id="114741at2"/>
<keyword evidence="2" id="KW-0238">DNA-binding</keyword>
<feature type="domain" description="HTH gntR-type" evidence="4">
    <location>
        <begin position="9"/>
        <end position="78"/>
    </location>
</feature>
<dbReference type="InterPro" id="IPR036390">
    <property type="entry name" value="WH_DNA-bd_sf"/>
</dbReference>
<dbReference type="AlphaFoldDB" id="A0A0M2SWD8"/>
<comment type="caution">
    <text evidence="5">The sequence shown here is derived from an EMBL/GenBank/DDBJ whole genome shotgun (WGS) entry which is preliminary data.</text>
</comment>
<organism evidence="5 6">
    <name type="scientific">Mesobacillus campisalis</name>
    <dbReference type="NCBI Taxonomy" id="1408103"/>
    <lineage>
        <taxon>Bacteria</taxon>
        <taxon>Bacillati</taxon>
        <taxon>Bacillota</taxon>
        <taxon>Bacilli</taxon>
        <taxon>Bacillales</taxon>
        <taxon>Bacillaceae</taxon>
        <taxon>Mesobacillus</taxon>
    </lineage>
</organism>
<evidence type="ECO:0000259" key="4">
    <source>
        <dbReference type="PROSITE" id="PS50949"/>
    </source>
</evidence>
<accession>A0A0M2SWD8</accession>
<dbReference type="SUPFAM" id="SSF48008">
    <property type="entry name" value="GntR ligand-binding domain-like"/>
    <property type="match status" value="1"/>
</dbReference>
<dbReference type="PATRIC" id="fig|1408103.3.peg.1725"/>
<dbReference type="SUPFAM" id="SSF46785">
    <property type="entry name" value="Winged helix' DNA-binding domain"/>
    <property type="match status" value="1"/>
</dbReference>
<dbReference type="InterPro" id="IPR011711">
    <property type="entry name" value="GntR_C"/>
</dbReference>
<evidence type="ECO:0000313" key="5">
    <source>
        <dbReference type="EMBL" id="KKK38478.1"/>
    </source>
</evidence>
<dbReference type="PANTHER" id="PTHR43537">
    <property type="entry name" value="TRANSCRIPTIONAL REGULATOR, GNTR FAMILY"/>
    <property type="match status" value="1"/>
</dbReference>
<dbReference type="Pfam" id="PF00392">
    <property type="entry name" value="GntR"/>
    <property type="match status" value="1"/>
</dbReference>
<keyword evidence="1" id="KW-0805">Transcription regulation</keyword>
<dbReference type="GO" id="GO:0003677">
    <property type="term" value="F:DNA binding"/>
    <property type="evidence" value="ECO:0007669"/>
    <property type="project" value="UniProtKB-KW"/>
</dbReference>
<dbReference type="Gene3D" id="1.20.120.530">
    <property type="entry name" value="GntR ligand-binding domain-like"/>
    <property type="match status" value="1"/>
</dbReference>
<proteinExistence type="predicted"/>
<dbReference type="InterPro" id="IPR036388">
    <property type="entry name" value="WH-like_DNA-bd_sf"/>
</dbReference>
<keyword evidence="6" id="KW-1185">Reference proteome</keyword>
<sequence>MRLGLNFAEPLYQQAYRELKQLILTGQLQPGEKVIMSKLAELYKISRTPLREALRQLQTEGLIIQDHTCMRIVTINKGDFLDLFQSRMVLEKAVIELIIDKIPDEDFPMIEEVLAQTEKAIEQGDPYQILELNTQFHEKLLNYCPNQIMIQLLNHVRSLLLLYRATINKKTKNNYEIVYEHKEILSALKSRDLEKALRMMEVHMENDQKRGLEELK</sequence>
<dbReference type="PROSITE" id="PS50949">
    <property type="entry name" value="HTH_GNTR"/>
    <property type="match status" value="1"/>
</dbReference>
<evidence type="ECO:0000256" key="1">
    <source>
        <dbReference type="ARBA" id="ARBA00023015"/>
    </source>
</evidence>
<gene>
    <name evidence="5" type="ORF">WQ57_07670</name>
</gene>
<dbReference type="EMBL" id="LAYY01000007">
    <property type="protein sequence ID" value="KKK38478.1"/>
    <property type="molecule type" value="Genomic_DNA"/>
</dbReference>
<dbReference type="Proteomes" id="UP000034166">
    <property type="component" value="Unassembled WGS sequence"/>
</dbReference>
<keyword evidence="3" id="KW-0804">Transcription</keyword>
<evidence type="ECO:0000256" key="2">
    <source>
        <dbReference type="ARBA" id="ARBA00023125"/>
    </source>
</evidence>
<dbReference type="Pfam" id="PF07729">
    <property type="entry name" value="FCD"/>
    <property type="match status" value="1"/>
</dbReference>
<dbReference type="SMART" id="SM00895">
    <property type="entry name" value="FCD"/>
    <property type="match status" value="1"/>
</dbReference>
<reference evidence="5 6" key="1">
    <citation type="submission" date="2015-04" db="EMBL/GenBank/DDBJ databases">
        <title>Taxonomic description and genome sequence of Bacillus campisalis sp. nov., a novel member of the genus Bacillus isolated from solar saltern.</title>
        <authorList>
            <person name="Mathan Kumar R."/>
            <person name="Kaur G."/>
            <person name="Kumar A."/>
            <person name="Singh N.K."/>
            <person name="Kaur N."/>
            <person name="Kumar N."/>
            <person name="Mayilraj S."/>
        </authorList>
    </citation>
    <scope>NUCLEOTIDE SEQUENCE [LARGE SCALE GENOMIC DNA]</scope>
    <source>
        <strain evidence="5 6">SA2-6</strain>
    </source>
</reference>
<dbReference type="PANTHER" id="PTHR43537:SF5">
    <property type="entry name" value="UXU OPERON TRANSCRIPTIONAL REGULATOR"/>
    <property type="match status" value="1"/>
</dbReference>
<dbReference type="SMART" id="SM00345">
    <property type="entry name" value="HTH_GNTR"/>
    <property type="match status" value="1"/>
</dbReference>
<dbReference type="Gene3D" id="1.10.10.10">
    <property type="entry name" value="Winged helix-like DNA-binding domain superfamily/Winged helix DNA-binding domain"/>
    <property type="match status" value="1"/>
</dbReference>